<accession>A0A382RX53</accession>
<feature type="non-terminal residue" evidence="1">
    <location>
        <position position="140"/>
    </location>
</feature>
<dbReference type="AlphaFoldDB" id="A0A382RX53"/>
<evidence type="ECO:0000313" key="1">
    <source>
        <dbReference type="EMBL" id="SVD02246.1"/>
    </source>
</evidence>
<evidence type="ECO:0008006" key="2">
    <source>
        <dbReference type="Google" id="ProtNLM"/>
    </source>
</evidence>
<sequence length="140" mass="14800">MKNKIIATLVALGLVGSASALDINENLTINGFIDGSYKHVDNASLGGGGSTTDQELGLDEIELNFLFNVGGASGAIHIDDFDNAGGYPDDEGIDIEQAFIGYSMENGVSFQLGKYGFNLGFEREDPTGLYTFSRAYNSAA</sequence>
<dbReference type="SUPFAM" id="SSF56935">
    <property type="entry name" value="Porins"/>
    <property type="match status" value="1"/>
</dbReference>
<name>A0A382RX53_9ZZZZ</name>
<dbReference type="EMBL" id="UINC01124832">
    <property type="protein sequence ID" value="SVD02246.1"/>
    <property type="molecule type" value="Genomic_DNA"/>
</dbReference>
<proteinExistence type="predicted"/>
<gene>
    <name evidence="1" type="ORF">METZ01_LOCUS355100</name>
</gene>
<protein>
    <recommendedName>
        <fullName evidence="2">Porin domain-containing protein</fullName>
    </recommendedName>
</protein>
<reference evidence="1" key="1">
    <citation type="submission" date="2018-05" db="EMBL/GenBank/DDBJ databases">
        <authorList>
            <person name="Lanie J.A."/>
            <person name="Ng W.-L."/>
            <person name="Kazmierczak K.M."/>
            <person name="Andrzejewski T.M."/>
            <person name="Davidsen T.M."/>
            <person name="Wayne K.J."/>
            <person name="Tettelin H."/>
            <person name="Glass J.I."/>
            <person name="Rusch D."/>
            <person name="Podicherti R."/>
            <person name="Tsui H.-C.T."/>
            <person name="Winkler M.E."/>
        </authorList>
    </citation>
    <scope>NUCLEOTIDE SEQUENCE</scope>
</reference>
<organism evidence="1">
    <name type="scientific">marine metagenome</name>
    <dbReference type="NCBI Taxonomy" id="408172"/>
    <lineage>
        <taxon>unclassified sequences</taxon>
        <taxon>metagenomes</taxon>
        <taxon>ecological metagenomes</taxon>
    </lineage>
</organism>